<evidence type="ECO:0000313" key="3">
    <source>
        <dbReference type="Proteomes" id="UP000028981"/>
    </source>
</evidence>
<keyword evidence="3" id="KW-1185">Reference proteome</keyword>
<reference evidence="2 3" key="1">
    <citation type="submission" date="2014-08" db="EMBL/GenBank/DDBJ databases">
        <authorList>
            <person name="Hassan Y.I."/>
            <person name="Lepp D."/>
            <person name="Zhou T."/>
        </authorList>
    </citation>
    <scope>NUCLEOTIDE SEQUENCE [LARGE SCALE GENOMIC DNA]</scope>
    <source>
        <strain evidence="2 3">IFO13584</strain>
    </source>
</reference>
<dbReference type="InterPro" id="IPR036390">
    <property type="entry name" value="WH_DNA-bd_sf"/>
</dbReference>
<name>A0A087M1V2_9HYPH</name>
<dbReference type="SUPFAM" id="SSF46785">
    <property type="entry name" value="Winged helix' DNA-binding domain"/>
    <property type="match status" value="1"/>
</dbReference>
<evidence type="ECO:0000313" key="2">
    <source>
        <dbReference type="EMBL" id="KFL30855.1"/>
    </source>
</evidence>
<dbReference type="Gene3D" id="1.10.10.10">
    <property type="entry name" value="Winged helix-like DNA-binding domain superfamily/Winged helix DNA-binding domain"/>
    <property type="match status" value="1"/>
</dbReference>
<evidence type="ECO:0000259" key="1">
    <source>
        <dbReference type="Pfam" id="PF12802"/>
    </source>
</evidence>
<dbReference type="Pfam" id="PF12802">
    <property type="entry name" value="MarR_2"/>
    <property type="match status" value="1"/>
</dbReference>
<dbReference type="InterPro" id="IPR036388">
    <property type="entry name" value="WH-like_DNA-bd_sf"/>
</dbReference>
<feature type="domain" description="HTH marR-type" evidence="1">
    <location>
        <begin position="123"/>
        <end position="162"/>
    </location>
</feature>
<comment type="caution">
    <text evidence="2">The sequence shown here is derived from an EMBL/GenBank/DDBJ whole genome shotgun (WGS) entry which is preliminary data.</text>
</comment>
<dbReference type="EMBL" id="JQGC01000010">
    <property type="protein sequence ID" value="KFL30855.1"/>
    <property type="molecule type" value="Genomic_DNA"/>
</dbReference>
<organism evidence="2 3">
    <name type="scientific">Devosia riboflavina</name>
    <dbReference type="NCBI Taxonomy" id="46914"/>
    <lineage>
        <taxon>Bacteria</taxon>
        <taxon>Pseudomonadati</taxon>
        <taxon>Pseudomonadota</taxon>
        <taxon>Alphaproteobacteria</taxon>
        <taxon>Hyphomicrobiales</taxon>
        <taxon>Devosiaceae</taxon>
        <taxon>Devosia</taxon>
    </lineage>
</organism>
<dbReference type="Proteomes" id="UP000028981">
    <property type="component" value="Unassembled WGS sequence"/>
</dbReference>
<dbReference type="AlphaFoldDB" id="A0A087M1V2"/>
<dbReference type="OrthoDB" id="121143at2"/>
<proteinExistence type="predicted"/>
<protein>
    <recommendedName>
        <fullName evidence="1">HTH marR-type domain-containing protein</fullName>
    </recommendedName>
</protein>
<dbReference type="InterPro" id="IPR000835">
    <property type="entry name" value="HTH_MarR-typ"/>
</dbReference>
<dbReference type="RefSeq" id="WP_035083298.1">
    <property type="nucleotide sequence ID" value="NZ_JQGC01000010.1"/>
</dbReference>
<gene>
    <name evidence="2" type="ORF">JP75_12765</name>
</gene>
<accession>A0A087M1V2</accession>
<sequence>MLIRIVDLEAIASGRVDTQFRRWRRPTVKAGGTLLTAVGTLAIDAVEPISDDIDDKDARRAGFSDARDLMATLAKRGEGQLYRIRLHHLGADPRIALRASLDDLSEVQAKLARMDGEAPWTRAVLASIAENPGLSAQQLADRFGMEKQVFKTRVRRLKTLGLTESLETGYRISPRGKAILER</sequence>
<dbReference type="STRING" id="46914.JP75_12765"/>